<protein>
    <submittedName>
        <fullName evidence="2">Uncharacterized protein</fullName>
    </submittedName>
</protein>
<sequence length="137" mass="14851">MFYSDPPYVLIAASLLTAAVCCYSFYKTLVGTLQDWSKRRSSRLLVLLQGSRLKVPLLGITLGATGFLSGSLLFFSMPPSFAYSFSALIAGVSVTLVWIQLRTLLRRLESGGVKALKLEELGLGEIPLPGFIGDDSN</sequence>
<name>A0ABY5AU34_9CYAN</name>
<keyword evidence="3" id="KW-1185">Reference proteome</keyword>
<keyword evidence="1" id="KW-0812">Transmembrane</keyword>
<dbReference type="EMBL" id="CP098611">
    <property type="protein sequence ID" value="USR92734.1"/>
    <property type="molecule type" value="Genomic_DNA"/>
</dbReference>
<accession>A0ABY5AU34</accession>
<dbReference type="RefSeq" id="WP_252664882.1">
    <property type="nucleotide sequence ID" value="NZ_CP098611.1"/>
</dbReference>
<evidence type="ECO:0000256" key="1">
    <source>
        <dbReference type="SAM" id="Phobius"/>
    </source>
</evidence>
<dbReference type="Proteomes" id="UP001056708">
    <property type="component" value="Chromosome"/>
</dbReference>
<gene>
    <name evidence="2" type="ORF">NEA10_08485</name>
</gene>
<feature type="transmembrane region" description="Helical" evidence="1">
    <location>
        <begin position="6"/>
        <end position="34"/>
    </location>
</feature>
<keyword evidence="1" id="KW-1133">Transmembrane helix</keyword>
<organism evidence="2 3">
    <name type="scientific">Phormidium yuhuli AB48</name>
    <dbReference type="NCBI Taxonomy" id="2940671"/>
    <lineage>
        <taxon>Bacteria</taxon>
        <taxon>Bacillati</taxon>
        <taxon>Cyanobacteriota</taxon>
        <taxon>Cyanophyceae</taxon>
        <taxon>Oscillatoriophycideae</taxon>
        <taxon>Oscillatoriales</taxon>
        <taxon>Oscillatoriaceae</taxon>
        <taxon>Phormidium</taxon>
        <taxon>Phormidium yuhuli</taxon>
    </lineage>
</organism>
<proteinExistence type="predicted"/>
<feature type="transmembrane region" description="Helical" evidence="1">
    <location>
        <begin position="81"/>
        <end position="99"/>
    </location>
</feature>
<reference evidence="2" key="1">
    <citation type="submission" date="2022-06" db="EMBL/GenBank/DDBJ databases">
        <title>Genome sequence of Phormidium yuhuli AB48 isolated from an industrial photobioreactor environment.</title>
        <authorList>
            <person name="Qiu Y."/>
            <person name="Noonan A.J.C."/>
            <person name="Dofher K."/>
            <person name="Koch M."/>
            <person name="Kieft B."/>
            <person name="Lin X."/>
            <person name="Ziels R.M."/>
            <person name="Hallam S.J."/>
        </authorList>
    </citation>
    <scope>NUCLEOTIDE SEQUENCE</scope>
    <source>
        <strain evidence="2">AB48</strain>
    </source>
</reference>
<evidence type="ECO:0000313" key="2">
    <source>
        <dbReference type="EMBL" id="USR92734.1"/>
    </source>
</evidence>
<keyword evidence="1" id="KW-0472">Membrane</keyword>
<evidence type="ECO:0000313" key="3">
    <source>
        <dbReference type="Proteomes" id="UP001056708"/>
    </source>
</evidence>
<feature type="transmembrane region" description="Helical" evidence="1">
    <location>
        <begin position="55"/>
        <end position="75"/>
    </location>
</feature>